<dbReference type="Proteomes" id="UP001458880">
    <property type="component" value="Unassembled WGS sequence"/>
</dbReference>
<name>A0AAW1IEF0_POPJA</name>
<comment type="caution">
    <text evidence="1">The sequence shown here is derived from an EMBL/GenBank/DDBJ whole genome shotgun (WGS) entry which is preliminary data.</text>
</comment>
<reference evidence="1 2" key="1">
    <citation type="journal article" date="2024" name="BMC Genomics">
        <title>De novo assembly and annotation of Popillia japonica's genome with initial clues to its potential as an invasive pest.</title>
        <authorList>
            <person name="Cucini C."/>
            <person name="Boschi S."/>
            <person name="Funari R."/>
            <person name="Cardaioli E."/>
            <person name="Iannotti N."/>
            <person name="Marturano G."/>
            <person name="Paoli F."/>
            <person name="Bruttini M."/>
            <person name="Carapelli A."/>
            <person name="Frati F."/>
            <person name="Nardi F."/>
        </authorList>
    </citation>
    <scope>NUCLEOTIDE SEQUENCE [LARGE SCALE GENOMIC DNA]</scope>
    <source>
        <strain evidence="1">DMR45628</strain>
    </source>
</reference>
<dbReference type="Gene3D" id="3.30.420.10">
    <property type="entry name" value="Ribonuclease H-like superfamily/Ribonuclease H"/>
    <property type="match status" value="1"/>
</dbReference>
<sequence length="158" mass="17965">MSSSDSENELSNTPPNIIRLAANTTKNLLPEKSRERYEKCCEKIWKRRGKQYSQCCISERSSFGDGGAMVWVGVCMNARTELVLIDGNLTADRYINECLACLANYAMPFGPYIGNNFLLQQGVLTLNQLTRGHAWDMLRRQRPSESLQKLSNQYYADI</sequence>
<keyword evidence="2" id="KW-1185">Reference proteome</keyword>
<accession>A0AAW1IEF0</accession>
<gene>
    <name evidence="1" type="ORF">QE152_g35764</name>
</gene>
<dbReference type="EMBL" id="JASPKY010000604">
    <property type="protein sequence ID" value="KAK9688149.1"/>
    <property type="molecule type" value="Genomic_DNA"/>
</dbReference>
<dbReference type="InterPro" id="IPR036397">
    <property type="entry name" value="RNaseH_sf"/>
</dbReference>
<protein>
    <submittedName>
        <fullName evidence="1">Uncharacterized protein</fullName>
    </submittedName>
</protein>
<proteinExistence type="predicted"/>
<dbReference type="AlphaFoldDB" id="A0AAW1IEF0"/>
<dbReference type="GO" id="GO:0003676">
    <property type="term" value="F:nucleic acid binding"/>
    <property type="evidence" value="ECO:0007669"/>
    <property type="project" value="InterPro"/>
</dbReference>
<evidence type="ECO:0000313" key="2">
    <source>
        <dbReference type="Proteomes" id="UP001458880"/>
    </source>
</evidence>
<organism evidence="1 2">
    <name type="scientific">Popillia japonica</name>
    <name type="common">Japanese beetle</name>
    <dbReference type="NCBI Taxonomy" id="7064"/>
    <lineage>
        <taxon>Eukaryota</taxon>
        <taxon>Metazoa</taxon>
        <taxon>Ecdysozoa</taxon>
        <taxon>Arthropoda</taxon>
        <taxon>Hexapoda</taxon>
        <taxon>Insecta</taxon>
        <taxon>Pterygota</taxon>
        <taxon>Neoptera</taxon>
        <taxon>Endopterygota</taxon>
        <taxon>Coleoptera</taxon>
        <taxon>Polyphaga</taxon>
        <taxon>Scarabaeiformia</taxon>
        <taxon>Scarabaeidae</taxon>
        <taxon>Rutelinae</taxon>
        <taxon>Popillia</taxon>
    </lineage>
</organism>
<evidence type="ECO:0000313" key="1">
    <source>
        <dbReference type="EMBL" id="KAK9688149.1"/>
    </source>
</evidence>